<sequence>MSILKPYKRLNNEIQIAEDDFYNAKNQYLATKNQYILAPPKQKDAAKKLYLDADKQYLVALDKIFNVACESDDHSKAFEIPKSLNVPFKLKMEMFYSLISSMCSMSASTKTEGLEKELLETDIKIKELEEMKGELEKILAELNTGDFVLD</sequence>
<keyword evidence="3" id="KW-1185">Reference proteome</keyword>
<feature type="coiled-coil region" evidence="1">
    <location>
        <begin position="111"/>
        <end position="145"/>
    </location>
</feature>
<name>A0ABN7WH52_GIGMA</name>
<comment type="caution">
    <text evidence="2">The sequence shown here is derived from an EMBL/GenBank/DDBJ whole genome shotgun (WGS) entry which is preliminary data.</text>
</comment>
<feature type="non-terminal residue" evidence="2">
    <location>
        <position position="150"/>
    </location>
</feature>
<evidence type="ECO:0000256" key="1">
    <source>
        <dbReference type="SAM" id="Coils"/>
    </source>
</evidence>
<keyword evidence="1" id="KW-0175">Coiled coil</keyword>
<organism evidence="2 3">
    <name type="scientific">Gigaspora margarita</name>
    <dbReference type="NCBI Taxonomy" id="4874"/>
    <lineage>
        <taxon>Eukaryota</taxon>
        <taxon>Fungi</taxon>
        <taxon>Fungi incertae sedis</taxon>
        <taxon>Mucoromycota</taxon>
        <taxon>Glomeromycotina</taxon>
        <taxon>Glomeromycetes</taxon>
        <taxon>Diversisporales</taxon>
        <taxon>Gigasporaceae</taxon>
        <taxon>Gigaspora</taxon>
    </lineage>
</organism>
<evidence type="ECO:0000313" key="3">
    <source>
        <dbReference type="Proteomes" id="UP000789901"/>
    </source>
</evidence>
<dbReference type="Proteomes" id="UP000789901">
    <property type="component" value="Unassembled WGS sequence"/>
</dbReference>
<gene>
    <name evidence="2" type="ORF">GMARGA_LOCUS30747</name>
</gene>
<accession>A0ABN7WH52</accession>
<reference evidence="2 3" key="1">
    <citation type="submission" date="2021-06" db="EMBL/GenBank/DDBJ databases">
        <authorList>
            <person name="Kallberg Y."/>
            <person name="Tangrot J."/>
            <person name="Rosling A."/>
        </authorList>
    </citation>
    <scope>NUCLEOTIDE SEQUENCE [LARGE SCALE GENOMIC DNA]</scope>
    <source>
        <strain evidence="2 3">120-4 pot B 10/14</strain>
    </source>
</reference>
<protein>
    <submittedName>
        <fullName evidence="2">5479_t:CDS:1</fullName>
    </submittedName>
</protein>
<proteinExistence type="predicted"/>
<evidence type="ECO:0000313" key="2">
    <source>
        <dbReference type="EMBL" id="CAG8831663.1"/>
    </source>
</evidence>
<dbReference type="EMBL" id="CAJVQB010044113">
    <property type="protein sequence ID" value="CAG8831663.1"/>
    <property type="molecule type" value="Genomic_DNA"/>
</dbReference>